<sequence length="152" mass="15862">MSLPASSLLPFLITHTLFMALTGICLAALVLSVALSTRQGGRLYTLLLLVLLPATAAALTLPFLLPLNRSSLLLPFLQGVLIGPAISLAPLRRLKDAPSTWGRTAQELGATSLTRIRLLWLPLLGRPLAGSLGLALALSLLGALGISKAPLS</sequence>
<proteinExistence type="predicted"/>
<reference evidence="2 3" key="1">
    <citation type="submission" date="2015-06" db="EMBL/GenBank/DDBJ databases">
        <title>Improved classification and identification of acetic acid bacteria using matrix-assisted laser desorption/ionization time-of-flight mass spectrometry; Gluconobacter nephelii and Gluconobacter uchimurae are later heterotypic synonyms of Gluconobacter japonicus and Gluconobacter oxydans, respectively.</title>
        <authorList>
            <person name="Li L."/>
            <person name="Cleenwerck I."/>
            <person name="De Vuyst L."/>
            <person name="Vandamme P."/>
        </authorList>
    </citation>
    <scope>NUCLEOTIDE SEQUENCE [LARGE SCALE GENOMIC DNA]</scope>
    <source>
        <strain evidence="2 3">LMG 1545</strain>
    </source>
</reference>
<evidence type="ECO:0000313" key="3">
    <source>
        <dbReference type="Proteomes" id="UP000075462"/>
    </source>
</evidence>
<keyword evidence="1" id="KW-1133">Transmembrane helix</keyword>
<dbReference type="AlphaFoldDB" id="A0A149V944"/>
<dbReference type="EMBL" id="LIAA01000047">
    <property type="protein sequence ID" value="KXV76739.1"/>
    <property type="molecule type" value="Genomic_DNA"/>
</dbReference>
<keyword evidence="1" id="KW-0472">Membrane</keyword>
<feature type="transmembrane region" description="Helical" evidence="1">
    <location>
        <begin position="71"/>
        <end position="91"/>
    </location>
</feature>
<evidence type="ECO:0000313" key="2">
    <source>
        <dbReference type="EMBL" id="KXV76739.1"/>
    </source>
</evidence>
<name>A0A149V944_9PROT</name>
<evidence type="ECO:0000256" key="1">
    <source>
        <dbReference type="SAM" id="Phobius"/>
    </source>
</evidence>
<feature type="transmembrane region" description="Helical" evidence="1">
    <location>
        <begin position="123"/>
        <end position="146"/>
    </location>
</feature>
<keyword evidence="1" id="KW-0812">Transmembrane</keyword>
<dbReference type="OrthoDB" id="7226435at2"/>
<feature type="transmembrane region" description="Helical" evidence="1">
    <location>
        <begin position="43"/>
        <end position="65"/>
    </location>
</feature>
<dbReference type="PATRIC" id="fig|178900.7.peg.2023"/>
<dbReference type="RefSeq" id="WP_062273590.1">
    <property type="nucleotide sequence ID" value="NZ_LIAA01000047.1"/>
</dbReference>
<accession>A0A149V944</accession>
<protein>
    <submittedName>
        <fullName evidence="2">Uncharacterized protein</fullName>
    </submittedName>
</protein>
<comment type="caution">
    <text evidence="2">The sequence shown here is derived from an EMBL/GenBank/DDBJ whole genome shotgun (WGS) entry which is preliminary data.</text>
</comment>
<dbReference type="Proteomes" id="UP000075462">
    <property type="component" value="Unassembled WGS sequence"/>
</dbReference>
<organism evidence="2 3">
    <name type="scientific">Acetobacter cerevisiae</name>
    <dbReference type="NCBI Taxonomy" id="178900"/>
    <lineage>
        <taxon>Bacteria</taxon>
        <taxon>Pseudomonadati</taxon>
        <taxon>Pseudomonadota</taxon>
        <taxon>Alphaproteobacteria</taxon>
        <taxon>Acetobacterales</taxon>
        <taxon>Acetobacteraceae</taxon>
        <taxon>Acetobacter</taxon>
    </lineage>
</organism>
<gene>
    <name evidence="2" type="ORF">AD954_10925</name>
</gene>
<feature type="transmembrane region" description="Helical" evidence="1">
    <location>
        <begin position="12"/>
        <end position="31"/>
    </location>
</feature>